<name>A0A182KB45_9DIPT</name>
<evidence type="ECO:0000259" key="1">
    <source>
        <dbReference type="Pfam" id="PF18701"/>
    </source>
</evidence>
<organism evidence="2 3">
    <name type="scientific">Anopheles christyi</name>
    <dbReference type="NCBI Taxonomy" id="43041"/>
    <lineage>
        <taxon>Eukaryota</taxon>
        <taxon>Metazoa</taxon>
        <taxon>Ecdysozoa</taxon>
        <taxon>Arthropoda</taxon>
        <taxon>Hexapoda</taxon>
        <taxon>Insecta</taxon>
        <taxon>Pterygota</taxon>
        <taxon>Neoptera</taxon>
        <taxon>Endopterygota</taxon>
        <taxon>Diptera</taxon>
        <taxon>Nematocera</taxon>
        <taxon>Culicoidea</taxon>
        <taxon>Culicidae</taxon>
        <taxon>Anophelinae</taxon>
        <taxon>Anopheles</taxon>
    </lineage>
</organism>
<protein>
    <submittedName>
        <fullName evidence="2">DUF5641 domain-containing protein</fullName>
    </submittedName>
</protein>
<sequence>MYSDNGTNFVGAERETKKLVEEIETLRAALIQIEAIINSRTLTHIPLSNVKDEILTPLHILIGRGVDSQPPVSLESSYVFRQQYTLAQHNAKVFWDRWEKENLPTLIKQNKWTNKVVPMKTSDVVVITNDNALQDSGRNSTGAHH</sequence>
<reference evidence="3" key="1">
    <citation type="submission" date="2013-03" db="EMBL/GenBank/DDBJ databases">
        <title>The Genome Sequence of Anopheles christyi ACHKN1017.</title>
        <authorList>
            <consortium name="The Broad Institute Genomics Platform"/>
            <person name="Neafsey D.E."/>
            <person name="Besansky N."/>
            <person name="Walker B."/>
            <person name="Young S.K."/>
            <person name="Zeng Q."/>
            <person name="Gargeya S."/>
            <person name="Fitzgerald M."/>
            <person name="Haas B."/>
            <person name="Abouelleil A."/>
            <person name="Allen A.W."/>
            <person name="Alvarado L."/>
            <person name="Arachchi H.M."/>
            <person name="Berlin A.M."/>
            <person name="Chapman S.B."/>
            <person name="Gainer-Dewar J."/>
            <person name="Goldberg J."/>
            <person name="Griggs A."/>
            <person name="Gujja S."/>
            <person name="Hansen M."/>
            <person name="Howarth C."/>
            <person name="Imamovic A."/>
            <person name="Ireland A."/>
            <person name="Larimer J."/>
            <person name="McCowan C."/>
            <person name="Murphy C."/>
            <person name="Pearson M."/>
            <person name="Poon T.W."/>
            <person name="Priest M."/>
            <person name="Roberts A."/>
            <person name="Saif S."/>
            <person name="Shea T."/>
            <person name="Sisk P."/>
            <person name="Sykes S."/>
            <person name="Wortman J."/>
            <person name="Nusbaum C."/>
            <person name="Birren B."/>
        </authorList>
    </citation>
    <scope>NUCLEOTIDE SEQUENCE [LARGE SCALE GENOMIC DNA]</scope>
    <source>
        <strain evidence="3">ACHKN1017</strain>
    </source>
</reference>
<dbReference type="Proteomes" id="UP000075881">
    <property type="component" value="Unassembled WGS sequence"/>
</dbReference>
<dbReference type="EnsemblMetazoa" id="ACHR007982-RA">
    <property type="protein sequence ID" value="ACHR007982-PA"/>
    <property type="gene ID" value="ACHR007982"/>
</dbReference>
<dbReference type="InterPro" id="IPR040676">
    <property type="entry name" value="DUF5641"/>
</dbReference>
<dbReference type="Pfam" id="PF18701">
    <property type="entry name" value="DUF5641"/>
    <property type="match status" value="1"/>
</dbReference>
<dbReference type="AlphaFoldDB" id="A0A182KB45"/>
<accession>A0A182KB45</accession>
<proteinExistence type="predicted"/>
<dbReference type="PANTHER" id="PTHR47331">
    <property type="entry name" value="PHD-TYPE DOMAIN-CONTAINING PROTEIN"/>
    <property type="match status" value="1"/>
</dbReference>
<dbReference type="VEuPathDB" id="VectorBase:ACHR007982"/>
<evidence type="ECO:0000313" key="2">
    <source>
        <dbReference type="EnsemblMetazoa" id="ACHR007982-PA"/>
    </source>
</evidence>
<evidence type="ECO:0000313" key="3">
    <source>
        <dbReference type="Proteomes" id="UP000075881"/>
    </source>
</evidence>
<feature type="domain" description="DUF5641" evidence="1">
    <location>
        <begin position="83"/>
        <end position="132"/>
    </location>
</feature>
<dbReference type="STRING" id="43041.A0A182KB45"/>
<keyword evidence="3" id="KW-1185">Reference proteome</keyword>
<reference evidence="2" key="2">
    <citation type="submission" date="2020-05" db="UniProtKB">
        <authorList>
            <consortium name="EnsemblMetazoa"/>
        </authorList>
    </citation>
    <scope>IDENTIFICATION</scope>
    <source>
        <strain evidence="2">ACHKN1017</strain>
    </source>
</reference>